<accession>A0ABX5XLP6</accession>
<reference evidence="2 3" key="1">
    <citation type="submission" date="2019-02" db="EMBL/GenBank/DDBJ databases">
        <title>Deep-cultivation of Planctomycetes and their phenomic and genomic characterization uncovers novel biology.</title>
        <authorList>
            <person name="Wiegand S."/>
            <person name="Jogler M."/>
            <person name="Boedeker C."/>
            <person name="Pinto D."/>
            <person name="Vollmers J."/>
            <person name="Rivas-Marin E."/>
            <person name="Kohn T."/>
            <person name="Peeters S.H."/>
            <person name="Heuer A."/>
            <person name="Rast P."/>
            <person name="Oberbeckmann S."/>
            <person name="Bunk B."/>
            <person name="Jeske O."/>
            <person name="Meyerdierks A."/>
            <person name="Storesund J.E."/>
            <person name="Kallscheuer N."/>
            <person name="Luecker S."/>
            <person name="Lage O.M."/>
            <person name="Pohl T."/>
            <person name="Merkel B.J."/>
            <person name="Hornburger P."/>
            <person name="Mueller R.-W."/>
            <person name="Bruemmer F."/>
            <person name="Labrenz M."/>
            <person name="Spormann A.M."/>
            <person name="Op den Camp H."/>
            <person name="Overmann J."/>
            <person name="Amann R."/>
            <person name="Jetten M.S.M."/>
            <person name="Mascher T."/>
            <person name="Medema M.H."/>
            <person name="Devos D.P."/>
            <person name="Kaster A.-K."/>
            <person name="Ovreas L."/>
            <person name="Rohde M."/>
            <person name="Galperin M.Y."/>
            <person name="Jogler C."/>
        </authorList>
    </citation>
    <scope>NUCLEOTIDE SEQUENCE [LARGE SCALE GENOMIC DNA]</scope>
    <source>
        <strain evidence="2 3">TBK1r</strain>
    </source>
</reference>
<dbReference type="Proteomes" id="UP000318081">
    <property type="component" value="Chromosome"/>
</dbReference>
<sequence>MVYLKCEKNHFSLGVAAGAGQRNRPLIRSGHSRGTIVMARSRTSFPRSAGIMSAPRENFKKLRHRRETFRQGPPGRTERVDWRPLSIHSGTVLLPADVCHDVADKAGRGNSGRIASIPKPLGGADGLPKSTDRKGLERIQIGDQVAQRERLLLGLLGHPIDLFKGRDPADHLQHPIGVKC</sequence>
<gene>
    <name evidence="2" type="ORF">TBK1r_17510</name>
</gene>
<evidence type="ECO:0000256" key="1">
    <source>
        <dbReference type="SAM" id="MobiDB-lite"/>
    </source>
</evidence>
<name>A0ABX5XLP6_9BACT</name>
<evidence type="ECO:0000313" key="3">
    <source>
        <dbReference type="Proteomes" id="UP000318081"/>
    </source>
</evidence>
<proteinExistence type="predicted"/>
<feature type="region of interest" description="Disordered" evidence="1">
    <location>
        <begin position="107"/>
        <end position="134"/>
    </location>
</feature>
<evidence type="ECO:0000313" key="2">
    <source>
        <dbReference type="EMBL" id="QDV82819.1"/>
    </source>
</evidence>
<protein>
    <submittedName>
        <fullName evidence="2">Uncharacterized protein</fullName>
    </submittedName>
</protein>
<keyword evidence="3" id="KW-1185">Reference proteome</keyword>
<dbReference type="EMBL" id="CP036432">
    <property type="protein sequence ID" value="QDV82819.1"/>
    <property type="molecule type" value="Genomic_DNA"/>
</dbReference>
<organism evidence="2 3">
    <name type="scientific">Stieleria magnilauensis</name>
    <dbReference type="NCBI Taxonomy" id="2527963"/>
    <lineage>
        <taxon>Bacteria</taxon>
        <taxon>Pseudomonadati</taxon>
        <taxon>Planctomycetota</taxon>
        <taxon>Planctomycetia</taxon>
        <taxon>Pirellulales</taxon>
        <taxon>Pirellulaceae</taxon>
        <taxon>Stieleria</taxon>
    </lineage>
</organism>